<dbReference type="GO" id="GO:0003729">
    <property type="term" value="F:mRNA binding"/>
    <property type="evidence" value="ECO:0007669"/>
    <property type="project" value="TreeGrafter"/>
</dbReference>
<dbReference type="InterPro" id="IPR005824">
    <property type="entry name" value="KOW"/>
</dbReference>
<evidence type="ECO:0000256" key="2">
    <source>
        <dbReference type="ARBA" id="ARBA00023163"/>
    </source>
</evidence>
<dbReference type="EMBL" id="JAFIQS010000018">
    <property type="protein sequence ID" value="KAG5162686.1"/>
    <property type="molecule type" value="Genomic_DNA"/>
</dbReference>
<protein>
    <recommendedName>
        <fullName evidence="4">Chromatin elongation factor SPT5</fullName>
    </recommendedName>
    <alternativeName>
        <fullName evidence="5">Chromatin elongation factor spt5</fullName>
    </alternativeName>
</protein>
<dbReference type="Pfam" id="PF03439">
    <property type="entry name" value="Spt5-NGN"/>
    <property type="match status" value="1"/>
</dbReference>
<dbReference type="PANTHER" id="PTHR11125:SF7">
    <property type="entry name" value="TRANSCRIPTION ELONGATION FACTOR SPT5"/>
    <property type="match status" value="1"/>
</dbReference>
<dbReference type="EMBL" id="JAFIQS010000016">
    <property type="protein sequence ID" value="KAG5163232.1"/>
    <property type="molecule type" value="Genomic_DNA"/>
</dbReference>
<gene>
    <name evidence="11" type="ORF">JR316_010101</name>
    <name evidence="10" type="ORF">JR316_012100</name>
    <name evidence="8" type="ORF">JR316_012571</name>
    <name evidence="9" type="ORF">JR316_012605</name>
</gene>
<organism evidence="8">
    <name type="scientific">Psilocybe cubensis</name>
    <name type="common">Psychedelic mushroom</name>
    <name type="synonym">Stropharia cubensis</name>
    <dbReference type="NCBI Taxonomy" id="181762"/>
    <lineage>
        <taxon>Eukaryota</taxon>
        <taxon>Fungi</taxon>
        <taxon>Dikarya</taxon>
        <taxon>Basidiomycota</taxon>
        <taxon>Agaricomycotina</taxon>
        <taxon>Agaricomycetes</taxon>
        <taxon>Agaricomycetidae</taxon>
        <taxon>Agaricales</taxon>
        <taxon>Agaricineae</taxon>
        <taxon>Strophariaceae</taxon>
        <taxon>Psilocybe</taxon>
    </lineage>
</organism>
<dbReference type="EMBL" id="JAFIQS010000018">
    <property type="protein sequence ID" value="KAG5162717.1"/>
    <property type="molecule type" value="Genomic_DNA"/>
</dbReference>
<dbReference type="PANTHER" id="PTHR11125">
    <property type="entry name" value="SUPPRESSOR OF TY 5"/>
    <property type="match status" value="1"/>
</dbReference>
<feature type="region of interest" description="Disordered" evidence="6">
    <location>
        <begin position="1"/>
        <end position="25"/>
    </location>
</feature>
<dbReference type="InterPro" id="IPR005100">
    <property type="entry name" value="NGN-domain"/>
</dbReference>
<evidence type="ECO:0000256" key="6">
    <source>
        <dbReference type="SAM" id="MobiDB-lite"/>
    </source>
</evidence>
<evidence type="ECO:0000256" key="1">
    <source>
        <dbReference type="ARBA" id="ARBA00006956"/>
    </source>
</evidence>
<feature type="domain" description="KOW" evidence="7">
    <location>
        <begin position="422"/>
        <end position="449"/>
    </location>
</feature>
<dbReference type="InterPro" id="IPR039659">
    <property type="entry name" value="SPT5"/>
</dbReference>
<dbReference type="GO" id="GO:0032044">
    <property type="term" value="C:DSIF complex"/>
    <property type="evidence" value="ECO:0007669"/>
    <property type="project" value="TreeGrafter"/>
</dbReference>
<evidence type="ECO:0000256" key="3">
    <source>
        <dbReference type="ARBA" id="ARBA00024691"/>
    </source>
</evidence>
<dbReference type="GO" id="GO:0006368">
    <property type="term" value="P:transcription elongation by RNA polymerase II"/>
    <property type="evidence" value="ECO:0007669"/>
    <property type="project" value="TreeGrafter"/>
</dbReference>
<evidence type="ECO:0000313" key="10">
    <source>
        <dbReference type="EMBL" id="KAG5163232.1"/>
    </source>
</evidence>
<keyword evidence="2" id="KW-0804">Transcription</keyword>
<evidence type="ECO:0000259" key="7">
    <source>
        <dbReference type="SMART" id="SM00739"/>
    </source>
</evidence>
<dbReference type="InterPro" id="IPR036735">
    <property type="entry name" value="NGN_dom_sf"/>
</dbReference>
<evidence type="ECO:0000256" key="4">
    <source>
        <dbReference type="ARBA" id="ARBA00029865"/>
    </source>
</evidence>
<reference evidence="8" key="1">
    <citation type="submission" date="2021-02" db="EMBL/GenBank/DDBJ databases">
        <title>Psilocybe cubensis genome.</title>
        <authorList>
            <person name="Mckernan K.J."/>
            <person name="Crawford S."/>
            <person name="Trippe A."/>
            <person name="Kane L.T."/>
            <person name="Mclaughlin S."/>
        </authorList>
    </citation>
    <scope>NUCLEOTIDE SEQUENCE [LARGE SCALE GENOMIC DNA]</scope>
    <source>
        <strain evidence="8">MGC-MH-2018</strain>
    </source>
</reference>
<comment type="caution">
    <text evidence="8">The sequence shown here is derived from an EMBL/GenBank/DDBJ whole genome shotgun (WGS) entry which is preliminary data.</text>
</comment>
<dbReference type="SUPFAM" id="SSF50104">
    <property type="entry name" value="Translation proteins SH3-like domain"/>
    <property type="match status" value="1"/>
</dbReference>
<evidence type="ECO:0000313" key="11">
    <source>
        <dbReference type="EMBL" id="KAG5165405.1"/>
    </source>
</evidence>
<dbReference type="GO" id="GO:0006357">
    <property type="term" value="P:regulation of transcription by RNA polymerase II"/>
    <property type="evidence" value="ECO:0007669"/>
    <property type="project" value="InterPro"/>
</dbReference>
<dbReference type="InterPro" id="IPR008991">
    <property type="entry name" value="Translation_prot_SH3-like_sf"/>
</dbReference>
<dbReference type="SMART" id="SM00739">
    <property type="entry name" value="KOW"/>
    <property type="match status" value="2"/>
</dbReference>
<dbReference type="EMBL" id="JAFIQS010000010">
    <property type="protein sequence ID" value="KAG5165405.1"/>
    <property type="molecule type" value="Genomic_DNA"/>
</dbReference>
<evidence type="ECO:0000256" key="5">
    <source>
        <dbReference type="ARBA" id="ARBA00031006"/>
    </source>
</evidence>
<evidence type="ECO:0000313" key="8">
    <source>
        <dbReference type="EMBL" id="KAG5162686.1"/>
    </source>
</evidence>
<comment type="similarity">
    <text evidence="1">Belongs to the SPT5 family.</text>
</comment>
<accession>A0A8H7XKB1</accession>
<sequence length="789" mass="88145">MAPNPFLDLEANVDHGDSEDGSAESDEFECFIDDGTQSHEDCDGSSSVAMDKPIPVTKRDRLALVIQQIEERTRGRSHSLPASDMYRGVEPLYSNADNPTVLSPHGNTDSGFENLPTDYPTWRIGCKVGYEEIAVASLLKNSRREHHIRSAFSRSSVHGYIYLECLMDQPMIDLIKRSPGIIVKTTDVLLSPIDKNEAQQLLYMGGDITNLSVGKWLKVKRGVYKGDVGFVVSKGSWGVSMLMIPRYEYVSTKTKSSRKRKTYTAVPAPKLFDPTGLRNSHLYIESGRASVYRVGDLIFEHGLARVDYDPRHVASCREGLSYVTYTSFCMSGHPALHHAPIPKPKEWIMRTMEWVVMRSTGWLGVIAQADDDNMVDVDIYNKGCDHDETGQHYNETEIHRVDTTTTQLLTTIRTVWSDILKHFEIGDYVGVDAGVNAGRSGWVVDIKGDEIQLIDKQGTTKDQQINTADSMLEANYIYAQEFRFSGRCDDMSAFIAPRAYPNITHDPISSLERCNCDIVEPTRYDPSNPFKKIVLNRDDVLEYSTFEPLSLSKTYDSNAVHQSRNFANPSIIITTGTESADSGRHTPLPDTIEDTSPAWDPSDHSEDLTSISIGTVVVNSSDGTNVASLTTPCNLLLKRELIGVPLTVEEATVDGHVSPLFVIVQEDVDGQLCMMRFTPNSKRTLRIESTHIKPKHPTIKHDFGLLAIIEGEHAGKCVRRVHSRKDTNGVVLVVKQVLPTDRGADQIVDGELLTPTENCCVAYETQKRKNANRNQMRHEHDIYISTHLP</sequence>
<dbReference type="Gene3D" id="3.30.70.940">
    <property type="entry name" value="NusG, N-terminal domain"/>
    <property type="match status" value="1"/>
</dbReference>
<dbReference type="AlphaFoldDB" id="A0A8H7XKB1"/>
<name>A0A8H7XKB1_PSICU</name>
<comment type="function">
    <text evidence="3">The SPT4-SPT5 complex mediates both activation and inhibition of transcription elongation, and plays a role in pre-mRNA processing. This complex seems to be important for the stability of the RNA polymerase II elongation machinery on the chromatin template but not for the inherent ability of this machinery to translocate down the gene.</text>
</comment>
<feature type="domain" description="KOW" evidence="7">
    <location>
        <begin position="210"/>
        <end position="237"/>
    </location>
</feature>
<dbReference type="GO" id="GO:0032784">
    <property type="term" value="P:regulation of DNA-templated transcription elongation"/>
    <property type="evidence" value="ECO:0007669"/>
    <property type="project" value="InterPro"/>
</dbReference>
<evidence type="ECO:0000313" key="9">
    <source>
        <dbReference type="EMBL" id="KAG5162717.1"/>
    </source>
</evidence>
<proteinExistence type="inferred from homology"/>